<evidence type="ECO:0008006" key="3">
    <source>
        <dbReference type="Google" id="ProtNLM"/>
    </source>
</evidence>
<dbReference type="AlphaFoldDB" id="A0A448Z3M8"/>
<reference evidence="1 2" key="1">
    <citation type="submission" date="2019-01" db="EMBL/GenBank/DDBJ databases">
        <authorList>
            <person name="Ferrante I. M."/>
        </authorList>
    </citation>
    <scope>NUCLEOTIDE SEQUENCE [LARGE SCALE GENOMIC DNA]</scope>
    <source>
        <strain evidence="1 2">B856</strain>
    </source>
</reference>
<protein>
    <recommendedName>
        <fullName evidence="3">Leucine-rich repeat-containing N-terminal plant-type domain-containing protein</fullName>
    </recommendedName>
</protein>
<dbReference type="EMBL" id="CAACVS010000098">
    <property type="protein sequence ID" value="VEU36663.1"/>
    <property type="molecule type" value="Genomic_DNA"/>
</dbReference>
<sequence>MISLANNWHPENPGISGSLPSEIMGLSSLNAMFLQANGITGSLPVDFGRLSSLKTFVAVRNRLTGRIPSSLALIPDLGTFIAAYNFLTGTIPSELGLIKTGINRTLLISKCPSSFSPRSAVHSVGFWVGFW</sequence>
<dbReference type="PANTHER" id="PTHR48009">
    <property type="entry name" value="LEUCINE-RICH REPEAT (LRR) FAMILY PROTEIN"/>
    <property type="match status" value="1"/>
</dbReference>
<evidence type="ECO:0000313" key="1">
    <source>
        <dbReference type="EMBL" id="VEU36663.1"/>
    </source>
</evidence>
<dbReference type="SUPFAM" id="SSF52058">
    <property type="entry name" value="L domain-like"/>
    <property type="match status" value="1"/>
</dbReference>
<dbReference type="InterPro" id="IPR053213">
    <property type="entry name" value="RLP29"/>
</dbReference>
<keyword evidence="2" id="KW-1185">Reference proteome</keyword>
<dbReference type="InterPro" id="IPR032675">
    <property type="entry name" value="LRR_dom_sf"/>
</dbReference>
<evidence type="ECO:0000313" key="2">
    <source>
        <dbReference type="Proteomes" id="UP000291116"/>
    </source>
</evidence>
<dbReference type="Gene3D" id="3.80.10.10">
    <property type="entry name" value="Ribonuclease Inhibitor"/>
    <property type="match status" value="1"/>
</dbReference>
<proteinExistence type="predicted"/>
<dbReference type="OrthoDB" id="46558at2759"/>
<organism evidence="1 2">
    <name type="scientific">Pseudo-nitzschia multistriata</name>
    <dbReference type="NCBI Taxonomy" id="183589"/>
    <lineage>
        <taxon>Eukaryota</taxon>
        <taxon>Sar</taxon>
        <taxon>Stramenopiles</taxon>
        <taxon>Ochrophyta</taxon>
        <taxon>Bacillariophyta</taxon>
        <taxon>Bacillariophyceae</taxon>
        <taxon>Bacillariophycidae</taxon>
        <taxon>Bacillariales</taxon>
        <taxon>Bacillariaceae</taxon>
        <taxon>Pseudo-nitzschia</taxon>
    </lineage>
</organism>
<accession>A0A448Z3M8</accession>
<name>A0A448Z3M8_9STRA</name>
<gene>
    <name evidence="1" type="ORF">PSNMU_V1.4_AUG-EV-PASAV3_0034310</name>
</gene>
<dbReference type="PANTHER" id="PTHR48009:SF4">
    <property type="entry name" value="LEUCINE-RICH REPEAT (LRR) FAMILY PROTEIN"/>
    <property type="match status" value="1"/>
</dbReference>
<dbReference type="Proteomes" id="UP000291116">
    <property type="component" value="Unassembled WGS sequence"/>
</dbReference>